<gene>
    <name evidence="2" type="ORF">H310_12530</name>
</gene>
<dbReference type="AlphaFoldDB" id="A0A024THF3"/>
<dbReference type="RefSeq" id="XP_008877825.1">
    <property type="nucleotide sequence ID" value="XM_008879603.1"/>
</dbReference>
<dbReference type="OrthoDB" id="71997at2759"/>
<evidence type="ECO:0000313" key="2">
    <source>
        <dbReference type="EMBL" id="ETV93483.1"/>
    </source>
</evidence>
<feature type="region of interest" description="Disordered" evidence="1">
    <location>
        <begin position="1"/>
        <end position="50"/>
    </location>
</feature>
<accession>A0A024THF3</accession>
<proteinExistence type="predicted"/>
<evidence type="ECO:0000256" key="1">
    <source>
        <dbReference type="SAM" id="MobiDB-lite"/>
    </source>
</evidence>
<dbReference type="GeneID" id="20089580"/>
<dbReference type="EMBL" id="KI913991">
    <property type="protein sequence ID" value="ETV93483.1"/>
    <property type="molecule type" value="Genomic_DNA"/>
</dbReference>
<sequence length="190" mass="21198">MQLEAQPAHHATHDVKTEPPTPEPCSDNSLGRLASAPAPRSQPSRHQLHHRSYEEAIASAAGTVVPLDMRCRYKTGRCPLARATKRSGRPLLLCEFHRAKQNSIKRKSDTKYRIDRLAQKARNAMDRPLQTQAQLPVDFDKCLLLSNPLHIPIVPLAHDPLTPLQQLISPTSDMGGDDIALLQFFVLTPR</sequence>
<organism evidence="2">
    <name type="scientific">Aphanomyces invadans</name>
    <dbReference type="NCBI Taxonomy" id="157072"/>
    <lineage>
        <taxon>Eukaryota</taxon>
        <taxon>Sar</taxon>
        <taxon>Stramenopiles</taxon>
        <taxon>Oomycota</taxon>
        <taxon>Saprolegniomycetes</taxon>
        <taxon>Saprolegniales</taxon>
        <taxon>Verrucalvaceae</taxon>
        <taxon>Aphanomyces</taxon>
    </lineage>
</organism>
<protein>
    <submittedName>
        <fullName evidence="2">Uncharacterized protein</fullName>
    </submittedName>
</protein>
<dbReference type="eggNOG" id="ENOG502SBHB">
    <property type="taxonomic scope" value="Eukaryota"/>
</dbReference>
<name>A0A024THF3_9STRA</name>
<reference evidence="2" key="1">
    <citation type="submission" date="2013-12" db="EMBL/GenBank/DDBJ databases">
        <title>The Genome Sequence of Aphanomyces invadans NJM9701.</title>
        <authorList>
            <consortium name="The Broad Institute Genomics Platform"/>
            <person name="Russ C."/>
            <person name="Tyler B."/>
            <person name="van West P."/>
            <person name="Dieguez-Uribeondo J."/>
            <person name="Young S.K."/>
            <person name="Zeng Q."/>
            <person name="Gargeya S."/>
            <person name="Fitzgerald M."/>
            <person name="Abouelleil A."/>
            <person name="Alvarado L."/>
            <person name="Chapman S.B."/>
            <person name="Gainer-Dewar J."/>
            <person name="Goldberg J."/>
            <person name="Griggs A."/>
            <person name="Gujja S."/>
            <person name="Hansen M."/>
            <person name="Howarth C."/>
            <person name="Imamovic A."/>
            <person name="Ireland A."/>
            <person name="Larimer J."/>
            <person name="McCowan C."/>
            <person name="Murphy C."/>
            <person name="Pearson M."/>
            <person name="Poon T.W."/>
            <person name="Priest M."/>
            <person name="Roberts A."/>
            <person name="Saif S."/>
            <person name="Shea T."/>
            <person name="Sykes S."/>
            <person name="Wortman J."/>
            <person name="Nusbaum C."/>
            <person name="Birren B."/>
        </authorList>
    </citation>
    <scope>NUCLEOTIDE SEQUENCE [LARGE SCALE GENOMIC DNA]</scope>
    <source>
        <strain evidence="2">NJM9701</strain>
    </source>
</reference>
<dbReference type="VEuPathDB" id="FungiDB:H310_12530"/>